<accession>A0ABR4BZ16</accession>
<feature type="region of interest" description="Disordered" evidence="1">
    <location>
        <begin position="149"/>
        <end position="191"/>
    </location>
</feature>
<proteinExistence type="predicted"/>
<sequence>MVDHRPPALFAQSTLPAGPAAASSEAPRPAAPSGPAYPSIVRRWLNNIDDGPWSKSADGYPVTVDRILDQLAQFHAVVHKDSGPFHSAPACVKRYRIDLLAWESIYDVNQPECGFAGDDPEPECLQLGMWSVPPALAEDRRNQRFAQWEREQLHQQQEQLRRDQRVKTEPPQAPRMQQQLQRPADSYIPAGPGPMSATRREILEAKGADYVPMWGWVQPEDVPMFVLFSSAVRSYNALVGHDRVYISAIQEMYPGVKIMYQKLNLNGGVLALWMECFSVEAAHRLNRDPQFWDIFRQCFRFLWSWTRLTGAAVNVVQYHAQYRDAAARPTGVPQIVRPGIPVGPATFGSNTVSSDSRGGHRDRHPGDKMAVAIAMPAGFIAGLTTGEVNCTNGQVMEDGATRLL</sequence>
<comment type="caution">
    <text evidence="2">The sequence shown here is derived from an EMBL/GenBank/DDBJ whole genome shotgun (WGS) entry which is preliminary data.</text>
</comment>
<dbReference type="EMBL" id="JAZHXI010000016">
    <property type="protein sequence ID" value="KAL2062909.1"/>
    <property type="molecule type" value="Genomic_DNA"/>
</dbReference>
<evidence type="ECO:0000313" key="3">
    <source>
        <dbReference type="Proteomes" id="UP001595075"/>
    </source>
</evidence>
<organism evidence="2 3">
    <name type="scientific">Oculimacula yallundae</name>
    <dbReference type="NCBI Taxonomy" id="86028"/>
    <lineage>
        <taxon>Eukaryota</taxon>
        <taxon>Fungi</taxon>
        <taxon>Dikarya</taxon>
        <taxon>Ascomycota</taxon>
        <taxon>Pezizomycotina</taxon>
        <taxon>Leotiomycetes</taxon>
        <taxon>Helotiales</taxon>
        <taxon>Ploettnerulaceae</taxon>
        <taxon>Oculimacula</taxon>
    </lineage>
</organism>
<protein>
    <submittedName>
        <fullName evidence="2">Uncharacterized protein</fullName>
    </submittedName>
</protein>
<keyword evidence="3" id="KW-1185">Reference proteome</keyword>
<dbReference type="Proteomes" id="UP001595075">
    <property type="component" value="Unassembled WGS sequence"/>
</dbReference>
<evidence type="ECO:0000313" key="2">
    <source>
        <dbReference type="EMBL" id="KAL2062909.1"/>
    </source>
</evidence>
<evidence type="ECO:0000256" key="1">
    <source>
        <dbReference type="SAM" id="MobiDB-lite"/>
    </source>
</evidence>
<feature type="region of interest" description="Disordered" evidence="1">
    <location>
        <begin position="11"/>
        <end position="34"/>
    </location>
</feature>
<gene>
    <name evidence="2" type="ORF">VTL71DRAFT_5981</name>
</gene>
<reference evidence="2 3" key="1">
    <citation type="journal article" date="2024" name="Commun. Biol.">
        <title>Comparative genomic analysis of thermophilic fungi reveals convergent evolutionary adaptations and gene losses.</title>
        <authorList>
            <person name="Steindorff A.S."/>
            <person name="Aguilar-Pontes M.V."/>
            <person name="Robinson A.J."/>
            <person name="Andreopoulos B."/>
            <person name="LaButti K."/>
            <person name="Kuo A."/>
            <person name="Mondo S."/>
            <person name="Riley R."/>
            <person name="Otillar R."/>
            <person name="Haridas S."/>
            <person name="Lipzen A."/>
            <person name="Grimwood J."/>
            <person name="Schmutz J."/>
            <person name="Clum A."/>
            <person name="Reid I.D."/>
            <person name="Moisan M.C."/>
            <person name="Butler G."/>
            <person name="Nguyen T.T.M."/>
            <person name="Dewar K."/>
            <person name="Conant G."/>
            <person name="Drula E."/>
            <person name="Henrissat B."/>
            <person name="Hansel C."/>
            <person name="Singer S."/>
            <person name="Hutchinson M.I."/>
            <person name="de Vries R.P."/>
            <person name="Natvig D.O."/>
            <person name="Powell A.J."/>
            <person name="Tsang A."/>
            <person name="Grigoriev I.V."/>
        </authorList>
    </citation>
    <scope>NUCLEOTIDE SEQUENCE [LARGE SCALE GENOMIC DNA]</scope>
    <source>
        <strain evidence="2 3">CBS 494.80</strain>
    </source>
</reference>
<feature type="compositionally biased region" description="Low complexity" evidence="1">
    <location>
        <begin position="16"/>
        <end position="34"/>
    </location>
</feature>
<feature type="compositionally biased region" description="Basic and acidic residues" evidence="1">
    <location>
        <begin position="149"/>
        <end position="168"/>
    </location>
</feature>
<name>A0ABR4BZ16_9HELO</name>